<gene>
    <name evidence="5" type="ORF">F9817_17520</name>
</gene>
<dbReference type="EMBL" id="WEKT01000042">
    <property type="protein sequence ID" value="MZI94980.1"/>
    <property type="molecule type" value="Genomic_DNA"/>
</dbReference>
<dbReference type="PRINTS" id="PR00037">
    <property type="entry name" value="HTHLACR"/>
</dbReference>
<evidence type="ECO:0000256" key="2">
    <source>
        <dbReference type="ARBA" id="ARBA00023125"/>
    </source>
</evidence>
<dbReference type="GO" id="GO:0003677">
    <property type="term" value="F:DNA binding"/>
    <property type="evidence" value="ECO:0007669"/>
    <property type="project" value="UniProtKB-KW"/>
</dbReference>
<dbReference type="InterPro" id="IPR018356">
    <property type="entry name" value="Tscrpt_reg_HTH_DeoR_CS"/>
</dbReference>
<dbReference type="RefSeq" id="WP_161157460.1">
    <property type="nucleotide sequence ID" value="NZ_WEKT01000042.1"/>
</dbReference>
<dbReference type="PROSITE" id="PS51000">
    <property type="entry name" value="HTH_DEOR_2"/>
    <property type="match status" value="1"/>
</dbReference>
<dbReference type="InterPro" id="IPR036390">
    <property type="entry name" value="WH_DNA-bd_sf"/>
</dbReference>
<dbReference type="AlphaFoldDB" id="A0A7X4LN07"/>
<reference evidence="5 6" key="1">
    <citation type="submission" date="2019-10" db="EMBL/GenBank/DDBJ databases">
        <title>Vibrio sp. nov. isolated from a shrimp pond.</title>
        <authorList>
            <person name="Gomez-Gil B."/>
            <person name="Enciso-Ibarra J."/>
            <person name="Enciso-Ibarra K."/>
            <person name="Bolan-Mejia C."/>
        </authorList>
    </citation>
    <scope>NUCLEOTIDE SEQUENCE [LARGE SCALE GENOMIC DNA]</scope>
    <source>
        <strain evidence="5 6">CAIM 722</strain>
    </source>
</reference>
<evidence type="ECO:0000259" key="4">
    <source>
        <dbReference type="PROSITE" id="PS51000"/>
    </source>
</evidence>
<dbReference type="Proteomes" id="UP000462621">
    <property type="component" value="Unassembled WGS sequence"/>
</dbReference>
<keyword evidence="1" id="KW-0805">Transcription regulation</keyword>
<keyword evidence="6" id="KW-1185">Reference proteome</keyword>
<dbReference type="PANTHER" id="PTHR30363:SF44">
    <property type="entry name" value="AGA OPERON TRANSCRIPTIONAL REPRESSOR-RELATED"/>
    <property type="match status" value="1"/>
</dbReference>
<dbReference type="InterPro" id="IPR014036">
    <property type="entry name" value="DeoR-like_C"/>
</dbReference>
<dbReference type="Gene3D" id="1.10.10.10">
    <property type="entry name" value="Winged helix-like DNA-binding domain superfamily/Winged helix DNA-binding domain"/>
    <property type="match status" value="1"/>
</dbReference>
<dbReference type="SUPFAM" id="SSF46785">
    <property type="entry name" value="Winged helix' DNA-binding domain"/>
    <property type="match status" value="1"/>
</dbReference>
<dbReference type="SMART" id="SM01134">
    <property type="entry name" value="DeoRC"/>
    <property type="match status" value="1"/>
</dbReference>
<dbReference type="InterPro" id="IPR037171">
    <property type="entry name" value="NagB/RpiA_transferase-like"/>
</dbReference>
<evidence type="ECO:0000256" key="3">
    <source>
        <dbReference type="ARBA" id="ARBA00023163"/>
    </source>
</evidence>
<evidence type="ECO:0000256" key="1">
    <source>
        <dbReference type="ARBA" id="ARBA00023015"/>
    </source>
</evidence>
<dbReference type="InterPro" id="IPR050313">
    <property type="entry name" value="Carb_Metab_HTH_regulators"/>
</dbReference>
<evidence type="ECO:0000313" key="5">
    <source>
        <dbReference type="EMBL" id="MZI94980.1"/>
    </source>
</evidence>
<dbReference type="PANTHER" id="PTHR30363">
    <property type="entry name" value="HTH-TYPE TRANSCRIPTIONAL REGULATOR SRLR-RELATED"/>
    <property type="match status" value="1"/>
</dbReference>
<protein>
    <submittedName>
        <fullName evidence="5">DeoR family transcriptional regulator</fullName>
    </submittedName>
</protein>
<dbReference type="PROSITE" id="PS00894">
    <property type="entry name" value="HTH_DEOR_1"/>
    <property type="match status" value="1"/>
</dbReference>
<keyword evidence="3" id="KW-0804">Transcription</keyword>
<dbReference type="InterPro" id="IPR001034">
    <property type="entry name" value="DeoR_HTH"/>
</dbReference>
<organism evidence="5 6">
    <name type="scientific">Vibrio eleionomae</name>
    <dbReference type="NCBI Taxonomy" id="2653505"/>
    <lineage>
        <taxon>Bacteria</taxon>
        <taxon>Pseudomonadati</taxon>
        <taxon>Pseudomonadota</taxon>
        <taxon>Gammaproteobacteria</taxon>
        <taxon>Vibrionales</taxon>
        <taxon>Vibrionaceae</taxon>
        <taxon>Vibrio</taxon>
    </lineage>
</organism>
<sequence length="253" mass="28238">MRPLQRQQAILKQLEKEERVFVDELTEMFDTSGETIRRDLNVLAKKGLVRKFHGGASLPPILEKENGFTTRLSEAIDEKKRIAHYTVGLIEDGSSLFMDTGTTTLLLAQELAQAKKHLTVITSSTQIATEFAQYDHQVYLLGGEFHPESSQSLGLMATRQIKLFNAQYLISTIGTIDSNGAADFTLEEAELTKTMAEQAQQVIVVADHSKFNRSAMFQVLSFNQIDHLVTDEPLSVDIAEKVEQSSLNLHLAD</sequence>
<dbReference type="Pfam" id="PF08220">
    <property type="entry name" value="HTH_DeoR"/>
    <property type="match status" value="1"/>
</dbReference>
<dbReference type="Gene3D" id="3.40.50.1360">
    <property type="match status" value="1"/>
</dbReference>
<name>A0A7X4LN07_9VIBR</name>
<comment type="caution">
    <text evidence="5">The sequence shown here is derived from an EMBL/GenBank/DDBJ whole genome shotgun (WGS) entry which is preliminary data.</text>
</comment>
<dbReference type="InterPro" id="IPR036388">
    <property type="entry name" value="WH-like_DNA-bd_sf"/>
</dbReference>
<dbReference type="Pfam" id="PF00455">
    <property type="entry name" value="DeoRC"/>
    <property type="match status" value="1"/>
</dbReference>
<dbReference type="GO" id="GO:0003700">
    <property type="term" value="F:DNA-binding transcription factor activity"/>
    <property type="evidence" value="ECO:0007669"/>
    <property type="project" value="InterPro"/>
</dbReference>
<evidence type="ECO:0000313" key="6">
    <source>
        <dbReference type="Proteomes" id="UP000462621"/>
    </source>
</evidence>
<dbReference type="SMART" id="SM00420">
    <property type="entry name" value="HTH_DEOR"/>
    <property type="match status" value="1"/>
</dbReference>
<feature type="domain" description="HTH deoR-type" evidence="4">
    <location>
        <begin position="3"/>
        <end position="58"/>
    </location>
</feature>
<keyword evidence="2" id="KW-0238">DNA-binding</keyword>
<dbReference type="SUPFAM" id="SSF100950">
    <property type="entry name" value="NagB/RpiA/CoA transferase-like"/>
    <property type="match status" value="1"/>
</dbReference>
<accession>A0A7X4LN07</accession>
<proteinExistence type="predicted"/>